<dbReference type="GeneID" id="64216971"/>
<dbReference type="RefSeq" id="WP_077996429.1">
    <property type="nucleotide sequence ID" value="NZ_CP019655.1"/>
</dbReference>
<protein>
    <submittedName>
        <fullName evidence="3">S-layer protein</fullName>
    </submittedName>
</protein>
<proteinExistence type="predicted"/>
<name>A0A2L1U843_9BACL</name>
<keyword evidence="1" id="KW-0732">Signal</keyword>
<feature type="signal peptide" evidence="1">
    <location>
        <begin position="1"/>
        <end position="29"/>
    </location>
</feature>
<evidence type="ECO:0000256" key="1">
    <source>
        <dbReference type="SAM" id="SignalP"/>
    </source>
</evidence>
<reference evidence="4" key="1">
    <citation type="submission" date="2017-02" db="EMBL/GenBank/DDBJ databases">
        <title>Delineation of Paenibacillus larvae strains originating from foulbrood outbreaks.</title>
        <authorList>
            <person name="Beims H."/>
            <person name="Bunk B."/>
            <person name="Sproeer C."/>
            <person name="Mohr K.I."/>
            <person name="Pradella S."/>
            <person name="Guenther G."/>
            <person name="Rohde M."/>
            <person name="von der Ohe W."/>
            <person name="Steinert M."/>
        </authorList>
    </citation>
    <scope>NUCLEOTIDE SEQUENCE [LARGE SCALE GENOMIC DNA]</scope>
    <source>
        <strain evidence="4">Eric_III</strain>
    </source>
</reference>
<feature type="domain" description="SLH" evidence="2">
    <location>
        <begin position="1140"/>
        <end position="1203"/>
    </location>
</feature>
<evidence type="ECO:0000259" key="2">
    <source>
        <dbReference type="PROSITE" id="PS51272"/>
    </source>
</evidence>
<evidence type="ECO:0000313" key="3">
    <source>
        <dbReference type="EMBL" id="AVF24353.1"/>
    </source>
</evidence>
<sequence length="1280" mass="141813" precursor="true">MNRKFRKLIHLTMILALMLSLLPALPASAAPTIKILNMYTDTTDGKPTNENQVTRVTKNPVQIKASIQDISESQISTIYYELTNMSTGKTTVVNTVKPSKTGPNEITFDNVTLTEGLNKVVVIMGDTNKLVSAPGWITYTPTTNLTDFKINNEDLVEGKMYPGNRNNLKAGVTAVDIKAKVSNADTVKANVEGSGKVKIGVINRGDGNVYFRADDKTKYACDSSGDLCLRPGDNKLHFVSENASNSYYTTKSFVYDNGKPFAFNVSATAGGKTAKLVDTPTFDKKDITFSASLKVDYDTGTALKYDKGSISLNGLLIADGLNFNDPSAVNLPGVTFTKNSSLSRSGEYAVFDVKVTVDAAKWNEKANPQAVNFSFADSSNRLPKIDSTYNFNYVDGKLAYITDVKMVTGQNSKTKEDIEVSLSETSTNEINELPVKLNIYANANTAKVKAVVDGKETELTKQGDKFVYTLDNLTDGLKELTLTPIDGSGNPNNSGFKKYSIQINNAPYIIAHQITSPGNTGIVIGDPKELQCDGQAYCISGKVVNFDPSGTNNYVEMYLNDKMIRLNVDKDTRTFKADLNEFVKQYGKNDPNVTIDDFFHEGKNEIKFNIYVDGRKITTSTHNVILVSNDAPLITSFAPDADDNVFSPGQYPDSYVTNQKTVKFKGKYALEKNGTLTMKVRYKNGGSSEYMQIPVKGGTAAISGNDVINTVSQTSEAGNYFTSNLQSGSDFYTNEIKLAANGETIIEFQLVNSGNVTVTKTITIARQNSTFVIKKPLLTYNSNKELQANINSNFYQIEIEAEGADSITYNKDTIAKNPANPNLFKFEARDLKAGKNTIKFTVNRGKDKVNGSFVLYNTNTPVQGAQYLTDLKTNLNVFDNNIKLKFDKDTKLMRYKPTSEHEQFITNERKLFFGIADSEDGRVDKMDHAPNDYARSLIMNKSLTDSFSPASDLYIIDSGVIGERGPKEDKQEYLEKGLKGRGQDPYDGDAAYFSRNVEDTVVPTKRGTLTLKYNKNIRDDAWKYITVFYFDTYERYDSMTDRKWVNLGGVVDTKSKTITVPFDKFGYYQVMYMGKGFDDITGHPWARDILDMLFSKGIMKNTSPYSFGPNESVTRGEFVSMLVKIFEIPLDYDGAPTFYDVPKRDPSETDVYDYKYIETAARVGIVRGTGGNRFSPDGLLTRQDAAIMIAKASNAKINNDPDKVLASLQKMFTDANEIDYYARTSVEAIAKSKLISGKPNVMLPGDKKETYRFDPLETMTRAEAGAVANNVMKQQNKVPK</sequence>
<dbReference type="Proteomes" id="UP000239833">
    <property type="component" value="Chromosome"/>
</dbReference>
<accession>A0A2L1U843</accession>
<organism evidence="3 4">
    <name type="scientific">Paenibacillus larvae subsp. larvae</name>
    <dbReference type="NCBI Taxonomy" id="147375"/>
    <lineage>
        <taxon>Bacteria</taxon>
        <taxon>Bacillati</taxon>
        <taxon>Bacillota</taxon>
        <taxon>Bacilli</taxon>
        <taxon>Bacillales</taxon>
        <taxon>Paenibacillaceae</taxon>
        <taxon>Paenibacillus</taxon>
    </lineage>
</organism>
<feature type="domain" description="SLH" evidence="2">
    <location>
        <begin position="1209"/>
        <end position="1280"/>
    </location>
</feature>
<gene>
    <name evidence="3" type="ORF">ERICIII_00087</name>
</gene>
<evidence type="ECO:0000313" key="4">
    <source>
        <dbReference type="Proteomes" id="UP000239833"/>
    </source>
</evidence>
<dbReference type="Pfam" id="PF00395">
    <property type="entry name" value="SLH"/>
    <property type="match status" value="3"/>
</dbReference>
<dbReference type="InterPro" id="IPR001119">
    <property type="entry name" value="SLH_dom"/>
</dbReference>
<feature type="chain" id="PRO_5014714161" evidence="1">
    <location>
        <begin position="30"/>
        <end position="1280"/>
    </location>
</feature>
<dbReference type="PROSITE" id="PS51272">
    <property type="entry name" value="SLH"/>
    <property type="match status" value="3"/>
</dbReference>
<dbReference type="EMBL" id="CP019655">
    <property type="protein sequence ID" value="AVF24353.1"/>
    <property type="molecule type" value="Genomic_DNA"/>
</dbReference>
<dbReference type="STRING" id="147375.BXP28_16525"/>
<dbReference type="AlphaFoldDB" id="A0A2L1U843"/>
<feature type="domain" description="SLH" evidence="2">
    <location>
        <begin position="1073"/>
        <end position="1136"/>
    </location>
</feature>